<proteinExistence type="predicted"/>
<organism evidence="2 3">
    <name type="scientific">Ambispora gerdemannii</name>
    <dbReference type="NCBI Taxonomy" id="144530"/>
    <lineage>
        <taxon>Eukaryota</taxon>
        <taxon>Fungi</taxon>
        <taxon>Fungi incertae sedis</taxon>
        <taxon>Mucoromycota</taxon>
        <taxon>Glomeromycotina</taxon>
        <taxon>Glomeromycetes</taxon>
        <taxon>Archaeosporales</taxon>
        <taxon>Ambisporaceae</taxon>
        <taxon>Ambispora</taxon>
    </lineage>
</organism>
<evidence type="ECO:0000256" key="1">
    <source>
        <dbReference type="SAM" id="MobiDB-lite"/>
    </source>
</evidence>
<accession>A0A9N9DG23</accession>
<name>A0A9N9DG23_9GLOM</name>
<evidence type="ECO:0000313" key="2">
    <source>
        <dbReference type="EMBL" id="CAG8634977.1"/>
    </source>
</evidence>
<dbReference type="Proteomes" id="UP000789831">
    <property type="component" value="Unassembled WGS sequence"/>
</dbReference>
<evidence type="ECO:0000313" key="3">
    <source>
        <dbReference type="Proteomes" id="UP000789831"/>
    </source>
</evidence>
<keyword evidence="3" id="KW-1185">Reference proteome</keyword>
<sequence>RARDRARREQQLEEEEERKRKSLNLNQLTMLWMHDLLTAHTEKVVLDANFNRTPLVQSTSIASKQSGYYSADNEGNEDEGNGKVDGGGSEDLEQQKFVLKGSLQQYVISVKILILHRVLLRFLSYTRLYRVTRTISIFLFLILS</sequence>
<protein>
    <submittedName>
        <fullName evidence="2">8237_t:CDS:1</fullName>
    </submittedName>
</protein>
<feature type="region of interest" description="Disordered" evidence="1">
    <location>
        <begin position="66"/>
        <end position="89"/>
    </location>
</feature>
<comment type="caution">
    <text evidence="2">The sequence shown here is derived from an EMBL/GenBank/DDBJ whole genome shotgun (WGS) entry which is preliminary data.</text>
</comment>
<dbReference type="EMBL" id="CAJVPL010003561">
    <property type="protein sequence ID" value="CAG8634977.1"/>
    <property type="molecule type" value="Genomic_DNA"/>
</dbReference>
<reference evidence="2" key="1">
    <citation type="submission" date="2021-06" db="EMBL/GenBank/DDBJ databases">
        <authorList>
            <person name="Kallberg Y."/>
            <person name="Tangrot J."/>
            <person name="Rosling A."/>
        </authorList>
    </citation>
    <scope>NUCLEOTIDE SEQUENCE</scope>
    <source>
        <strain evidence="2">MT106</strain>
    </source>
</reference>
<feature type="non-terminal residue" evidence="2">
    <location>
        <position position="1"/>
    </location>
</feature>
<dbReference type="AlphaFoldDB" id="A0A9N9DG23"/>
<gene>
    <name evidence="2" type="ORF">AGERDE_LOCUS10703</name>
</gene>
<dbReference type="OrthoDB" id="30343at2759"/>